<dbReference type="Pfam" id="PF00501">
    <property type="entry name" value="AMP-binding"/>
    <property type="match status" value="1"/>
</dbReference>
<feature type="domain" description="AMP-dependent synthetase/ligase" evidence="3">
    <location>
        <begin position="10"/>
        <end position="330"/>
    </location>
</feature>
<sequence length="468" mass="53227">MDKVLRNWYNTGNTGFVKYEEKVLRYREIDEQSDHIFLVLSEMGIKEGDVILSIIKNPLDNVILFFAVVKCGAILFPINPVIEKSLYDHVISNAKPKLIISDFNNEGISFETLKNRSIKGNRLNPNQNYNPERTVLTLLTGGSTGTPKGAEISENAIMWNAFNTVLTWGINQSDRTLVCMPLYHTGGWNILLIPTLIAGGSVIFSENNFDPDEIINLIEKERITIFMGVPTMYEKIVASSEFYKKDLSKVRMISGGGKLRKETYEKLLEINIKVFQGYGLTEAGPNNFYISPENQKKFPDSVGTPCIFVEVKLAEDGELLIRGKHLFSRYMFGSDIDPFEMDGYFKTGDIFRTNELGYYFFVQRKKNVIKTGGENVYATEIEDIILTLPYVVECSVIGMPDNYWGEAVVAFVKTNEVKSEEQLRKDLKMKLSGYKVPKRVIFVNNLPRNAVGKVSREELVRLYEKSVH</sequence>
<name>A0A1N5V6M7_9ARCH</name>
<dbReference type="GeneID" id="41588481"/>
<dbReference type="InterPro" id="IPR045851">
    <property type="entry name" value="AMP-bd_C_sf"/>
</dbReference>
<dbReference type="InterPro" id="IPR000873">
    <property type="entry name" value="AMP-dep_synth/lig_dom"/>
</dbReference>
<gene>
    <name evidence="5" type="ORF">CSP5_1228</name>
</gene>
<dbReference type="InterPro" id="IPR042099">
    <property type="entry name" value="ANL_N_sf"/>
</dbReference>
<dbReference type="SUPFAM" id="SSF56801">
    <property type="entry name" value="Acetyl-CoA synthetase-like"/>
    <property type="match status" value="1"/>
</dbReference>
<reference evidence="5 6" key="1">
    <citation type="submission" date="2016-04" db="EMBL/GenBank/DDBJ databases">
        <authorList>
            <person name="Evans L.H."/>
            <person name="Alamgir A."/>
            <person name="Owens N."/>
            <person name="Weber N.D."/>
            <person name="Virtaneva K."/>
            <person name="Barbian K."/>
            <person name="Babar A."/>
            <person name="Rosenke K."/>
        </authorList>
    </citation>
    <scope>NUCLEOTIDE SEQUENCE [LARGE SCALE GENOMIC DNA]</scope>
    <source>
        <strain evidence="6">S5(T) (JCM 30642 \VKM B-2941)</strain>
    </source>
</reference>
<organism evidence="5 6">
    <name type="scientific">Cuniculiplasma divulgatum</name>
    <dbReference type="NCBI Taxonomy" id="1673428"/>
    <lineage>
        <taxon>Archaea</taxon>
        <taxon>Methanobacteriati</taxon>
        <taxon>Thermoplasmatota</taxon>
        <taxon>Thermoplasmata</taxon>
        <taxon>Thermoplasmatales</taxon>
        <taxon>Cuniculiplasmataceae</taxon>
        <taxon>Cuniculiplasma</taxon>
    </lineage>
</organism>
<dbReference type="GO" id="GO:0031956">
    <property type="term" value="F:medium-chain fatty acid-CoA ligase activity"/>
    <property type="evidence" value="ECO:0007669"/>
    <property type="project" value="TreeGrafter"/>
</dbReference>
<dbReference type="FunFam" id="3.30.300.30:FF:000008">
    <property type="entry name" value="2,3-dihydroxybenzoate-AMP ligase"/>
    <property type="match status" value="1"/>
</dbReference>
<evidence type="ECO:0000256" key="1">
    <source>
        <dbReference type="ARBA" id="ARBA00006432"/>
    </source>
</evidence>
<dbReference type="PANTHER" id="PTHR43201">
    <property type="entry name" value="ACYL-COA SYNTHETASE"/>
    <property type="match status" value="1"/>
</dbReference>
<protein>
    <submittedName>
        <fullName evidence="5">Long-chain acyl-CoA synthetase</fullName>
    </submittedName>
</protein>
<evidence type="ECO:0000259" key="4">
    <source>
        <dbReference type="Pfam" id="PF13193"/>
    </source>
</evidence>
<comment type="similarity">
    <text evidence="1">Belongs to the ATP-dependent AMP-binding enzyme family.</text>
</comment>
<dbReference type="RefSeq" id="WP_277868683.1">
    <property type="nucleotide sequence ID" value="NZ_LT671858.1"/>
</dbReference>
<evidence type="ECO:0000313" key="6">
    <source>
        <dbReference type="Proteomes" id="UP000195607"/>
    </source>
</evidence>
<dbReference type="EMBL" id="LT671858">
    <property type="protein sequence ID" value="SIM67897.1"/>
    <property type="molecule type" value="Genomic_DNA"/>
</dbReference>
<dbReference type="PANTHER" id="PTHR43201:SF8">
    <property type="entry name" value="ACYL-COA SYNTHETASE FAMILY MEMBER 3"/>
    <property type="match status" value="1"/>
</dbReference>
<feature type="domain" description="AMP-binding enzyme C-terminal" evidence="4">
    <location>
        <begin position="380"/>
        <end position="453"/>
    </location>
</feature>
<dbReference type="Gene3D" id="3.40.50.12780">
    <property type="entry name" value="N-terminal domain of ligase-like"/>
    <property type="match status" value="1"/>
</dbReference>
<dbReference type="AlphaFoldDB" id="A0A1N5V6M7"/>
<evidence type="ECO:0000259" key="3">
    <source>
        <dbReference type="Pfam" id="PF00501"/>
    </source>
</evidence>
<evidence type="ECO:0000313" key="5">
    <source>
        <dbReference type="EMBL" id="SIM67897.1"/>
    </source>
</evidence>
<keyword evidence="2" id="KW-0436">Ligase</keyword>
<proteinExistence type="inferred from homology"/>
<dbReference type="GO" id="GO:0006631">
    <property type="term" value="P:fatty acid metabolic process"/>
    <property type="evidence" value="ECO:0007669"/>
    <property type="project" value="TreeGrafter"/>
</dbReference>
<accession>A0A1N5V6M7</accession>
<dbReference type="Proteomes" id="UP000195607">
    <property type="component" value="Chromosome I"/>
</dbReference>
<dbReference type="InterPro" id="IPR025110">
    <property type="entry name" value="AMP-bd_C"/>
</dbReference>
<dbReference type="Pfam" id="PF13193">
    <property type="entry name" value="AMP-binding_C"/>
    <property type="match status" value="1"/>
</dbReference>
<evidence type="ECO:0000256" key="2">
    <source>
        <dbReference type="ARBA" id="ARBA00022598"/>
    </source>
</evidence>
<dbReference type="Gene3D" id="3.30.300.30">
    <property type="match status" value="1"/>
</dbReference>